<keyword evidence="2" id="KW-0167">Capsid protein</keyword>
<sequence length="208" mass="22937">MLTTMPADEKSNSEVPILDSFKVDDERIISSIEDIVEIKGKISKFIVDTLKGSADQLDLHIGLMLYACAIHTTSKKAFRPEGELTSYTLSGKKHVVNTRDFLELLNSLPQLSGKTNKIRVFCRSFSNQYLAVCREFGEKLPKQVRGTKLGIPTQYSYLQADFISDCAGLSEVEQAVLIKGKDIALKSAAVVGTTATTNLYELGTHSRT</sequence>
<organism evidence="4 5">
    <name type="scientific">Tobacco virus 1</name>
    <dbReference type="NCBI Taxonomy" id="1692045"/>
    <lineage>
        <taxon>Viruses</taxon>
        <taxon>Riboviria</taxon>
        <taxon>Orthornavirae</taxon>
        <taxon>Kitrinoviricota</taxon>
        <taxon>Alsuviricetes</taxon>
        <taxon>Martellivirales</taxon>
        <taxon>Closteroviridae</taxon>
        <taxon>Closterovirus</taxon>
        <taxon>Closterovirus tabaci</taxon>
    </lineage>
</organism>
<dbReference type="InterPro" id="IPR002679">
    <property type="entry name" value="Closter_coat"/>
</dbReference>
<comment type="subcellular location">
    <subcellularLocation>
        <location evidence="1">Virion</location>
    </subcellularLocation>
</comment>
<name>A0A0K1HSF4_9CLOS</name>
<dbReference type="KEGG" id="vg:25396064"/>
<dbReference type="Pfam" id="PF01785">
    <property type="entry name" value="Closter_coat"/>
    <property type="match status" value="1"/>
</dbReference>
<gene>
    <name evidence="4" type="primary">CP</name>
</gene>
<dbReference type="GO" id="GO:0019028">
    <property type="term" value="C:viral capsid"/>
    <property type="evidence" value="ECO:0007669"/>
    <property type="project" value="UniProtKB-KW"/>
</dbReference>
<accession>A0A0K1HSF4</accession>
<dbReference type="OrthoDB" id="24968at10239"/>
<dbReference type="GeneID" id="25396064"/>
<evidence type="ECO:0000256" key="3">
    <source>
        <dbReference type="ARBA" id="ARBA00022844"/>
    </source>
</evidence>
<evidence type="ECO:0000256" key="1">
    <source>
        <dbReference type="ARBA" id="ARBA00004328"/>
    </source>
</evidence>
<evidence type="ECO:0000313" key="4">
    <source>
        <dbReference type="EMBL" id="AKT94763.1"/>
    </source>
</evidence>
<protein>
    <submittedName>
        <fullName evidence="4">CP</fullName>
    </submittedName>
</protein>
<dbReference type="Proteomes" id="UP000203533">
    <property type="component" value="Segment"/>
</dbReference>
<dbReference type="EMBL" id="KT203917">
    <property type="protein sequence ID" value="AKT94763.1"/>
    <property type="molecule type" value="Genomic_RNA"/>
</dbReference>
<evidence type="ECO:0000256" key="2">
    <source>
        <dbReference type="ARBA" id="ARBA00022561"/>
    </source>
</evidence>
<dbReference type="RefSeq" id="YP_009162627.1">
    <property type="nucleotide sequence ID" value="NC_027712.1"/>
</dbReference>
<proteinExistence type="predicted"/>
<keyword evidence="3" id="KW-0946">Virion</keyword>
<keyword evidence="5" id="KW-1185">Reference proteome</keyword>
<reference evidence="4 5" key="1">
    <citation type="journal article" date="2016" name="Arch. Virol.">
        <title>Complete genome sequence of tobacco virus 1, a closterovirus from Nicotiana tabacum.</title>
        <authorList>
            <person name="Wang F."/>
            <person name="Qi S."/>
            <person name="Gao Z."/>
            <person name="Akinyemi I.A."/>
            <person name="Xu D."/>
            <person name="Zhou B."/>
        </authorList>
    </citation>
    <scope>NUCLEOTIDE SEQUENCE [LARGE SCALE GENOMIC DNA]</scope>
    <source>
        <strain evidence="4">AnHui</strain>
    </source>
</reference>
<evidence type="ECO:0000313" key="5">
    <source>
        <dbReference type="Proteomes" id="UP000203533"/>
    </source>
</evidence>